<dbReference type="EMBL" id="JBBXJM010000001">
    <property type="protein sequence ID" value="KAL1412628.1"/>
    <property type="molecule type" value="Genomic_DNA"/>
</dbReference>
<dbReference type="Proteomes" id="UP001565368">
    <property type="component" value="Unassembled WGS sequence"/>
</dbReference>
<evidence type="ECO:0000256" key="2">
    <source>
        <dbReference type="SAM" id="Phobius"/>
    </source>
</evidence>
<name>A0ABR3QD36_9TREE</name>
<sequence>MILPLDTKDPLSDDEDEYVVPPSPVPRVPPYAAAGYTAYDDDPYGPGEDAPFLAAPGDIELAPPPYSVNPEPARKRPPLAQRARTLLARGKFLLAAAYLAFALYLVFGRHRHRHSGRLPFGAWGRPQRPDGVAVACATFSAAQWRDEGSAARSTNATFLLPMHAGAELFAHLHGAAGKVFVTTFDGDSDAEHAAVAGAVGGAGLAKGQYVRVTVEAVYDAAGVAAGVPATSGTSAAWAALEAADVCLMHRAANGTRHSLHHLARPGVGVGVYGAKSEANGSAPLQFRIHVALPVVKAAATPQASLLAAMLDMLRLTRPVQPRGAIPPLSIRVGEADVLVADVRAARLGALAVESKRGDVAVHHVRAETIRLATLGTIAANVTASHMVAVSTPSGQVDLDVSVGRAPAYSFYPRHRHRWSHAQSGADADCALPPLAVDVSVNNANATVRHSGWEVPCRGLSERIVSMVGDVEAYHHPLYQGPFRFASTVGQIDVGVARGLADPLGLGRVRNVTVDAREGVTSGRARWLVAEASEHSDDGGGTPNDWTHTHDRGWAHPHTPGLTIEASVGSVRVEL</sequence>
<organism evidence="3 4">
    <name type="scientific">Vanrija albida</name>
    <dbReference type="NCBI Taxonomy" id="181172"/>
    <lineage>
        <taxon>Eukaryota</taxon>
        <taxon>Fungi</taxon>
        <taxon>Dikarya</taxon>
        <taxon>Basidiomycota</taxon>
        <taxon>Agaricomycotina</taxon>
        <taxon>Tremellomycetes</taxon>
        <taxon>Trichosporonales</taxon>
        <taxon>Trichosporonaceae</taxon>
        <taxon>Vanrija</taxon>
    </lineage>
</organism>
<dbReference type="RefSeq" id="XP_069212572.1">
    <property type="nucleotide sequence ID" value="XM_069349028.1"/>
</dbReference>
<comment type="caution">
    <text evidence="3">The sequence shown here is derived from an EMBL/GenBank/DDBJ whole genome shotgun (WGS) entry which is preliminary data.</text>
</comment>
<dbReference type="GeneID" id="95981418"/>
<proteinExistence type="predicted"/>
<keyword evidence="2" id="KW-0812">Transmembrane</keyword>
<keyword evidence="2" id="KW-1133">Transmembrane helix</keyword>
<feature type="region of interest" description="Disordered" evidence="1">
    <location>
        <begin position="1"/>
        <end position="26"/>
    </location>
</feature>
<reference evidence="3 4" key="1">
    <citation type="submission" date="2023-08" db="EMBL/GenBank/DDBJ databases">
        <title>Annotated Genome Sequence of Vanrija albida AlHP1.</title>
        <authorList>
            <person name="Herzog R."/>
        </authorList>
    </citation>
    <scope>NUCLEOTIDE SEQUENCE [LARGE SCALE GENOMIC DNA]</scope>
    <source>
        <strain evidence="3 4">AlHP1</strain>
    </source>
</reference>
<protein>
    <recommendedName>
        <fullName evidence="5">Adhesin domain-containing protein</fullName>
    </recommendedName>
</protein>
<feature type="compositionally biased region" description="Basic and acidic residues" evidence="1">
    <location>
        <begin position="1"/>
        <end position="11"/>
    </location>
</feature>
<keyword evidence="4" id="KW-1185">Reference proteome</keyword>
<gene>
    <name evidence="3" type="ORF">Q8F55_000375</name>
</gene>
<keyword evidence="2" id="KW-0472">Membrane</keyword>
<evidence type="ECO:0000313" key="4">
    <source>
        <dbReference type="Proteomes" id="UP001565368"/>
    </source>
</evidence>
<evidence type="ECO:0000256" key="1">
    <source>
        <dbReference type="SAM" id="MobiDB-lite"/>
    </source>
</evidence>
<evidence type="ECO:0000313" key="3">
    <source>
        <dbReference type="EMBL" id="KAL1412628.1"/>
    </source>
</evidence>
<feature type="transmembrane region" description="Helical" evidence="2">
    <location>
        <begin position="86"/>
        <end position="107"/>
    </location>
</feature>
<evidence type="ECO:0008006" key="5">
    <source>
        <dbReference type="Google" id="ProtNLM"/>
    </source>
</evidence>
<accession>A0ABR3QD36</accession>